<dbReference type="AlphaFoldDB" id="A0A4Y9T3L2"/>
<protein>
    <recommendedName>
        <fullName evidence="4">ABC-2 type transport system permease protein</fullName>
    </recommendedName>
</protein>
<sequence length="490" mass="52352">MARTLVTFTLVWLIIHGFAFALLSWRPLQAGSADPQVLLLVTFALVCMFLLMLSGALKSSVEALFDRGDLDLLLSSPLPSRSIFTVRLLGLVASIALGYLFFLAPLAHVGLMLGQFRWLAIYPTVLGWATLAVTVGILLTLGLVRLIGARRTRVLAQILSAVSGGLIFLLTQLFNVSVHNKQAQVTAWFSKWIGANGISSTDSALWLPAKAALGAPGPLFVMCALGLGAFAFTVQFTHRYFVSGLQQATGASRTAAPPKGGMRFRFGRGLAEVVVLKEWRLIARDPHLISQTLLQLLYLLPLFVLAFSKPDVRLAGIAAGMTMLSASLTSSLTWIIVQAEDAPDLLLVSPANPFLVRLAKMAAAVMPVLVLMAVPLLWLVAHQPLAGVLACYTLAGAVIGSALITMWTGRPTARKMFATRARKNFVGSLLDVLSTLGWAGLAFLLQESLGSGPSQLKLLAAAALFLVTLVLPLFAWLGRTRATASGSRAG</sequence>
<dbReference type="RefSeq" id="WP_135189803.1">
    <property type="nucleotide sequence ID" value="NZ_SPUM01000067.1"/>
</dbReference>
<organism evidence="2 3">
    <name type="scientific">Massilia horti</name>
    <dbReference type="NCBI Taxonomy" id="2562153"/>
    <lineage>
        <taxon>Bacteria</taxon>
        <taxon>Pseudomonadati</taxon>
        <taxon>Pseudomonadota</taxon>
        <taxon>Betaproteobacteria</taxon>
        <taxon>Burkholderiales</taxon>
        <taxon>Oxalobacteraceae</taxon>
        <taxon>Telluria group</taxon>
        <taxon>Massilia</taxon>
    </lineage>
</organism>
<feature type="transmembrane region" description="Helical" evidence="1">
    <location>
        <begin position="88"/>
        <end position="113"/>
    </location>
</feature>
<keyword evidence="1" id="KW-0472">Membrane</keyword>
<keyword evidence="3" id="KW-1185">Reference proteome</keyword>
<feature type="transmembrane region" description="Helical" evidence="1">
    <location>
        <begin position="314"/>
        <end position="337"/>
    </location>
</feature>
<keyword evidence="1" id="KW-1133">Transmembrane helix</keyword>
<feature type="transmembrane region" description="Helical" evidence="1">
    <location>
        <begin position="154"/>
        <end position="174"/>
    </location>
</feature>
<feature type="transmembrane region" description="Helical" evidence="1">
    <location>
        <begin position="385"/>
        <end position="404"/>
    </location>
</feature>
<evidence type="ECO:0008006" key="4">
    <source>
        <dbReference type="Google" id="ProtNLM"/>
    </source>
</evidence>
<feature type="transmembrane region" description="Helical" evidence="1">
    <location>
        <begin position="458"/>
        <end position="478"/>
    </location>
</feature>
<feature type="transmembrane region" description="Helical" evidence="1">
    <location>
        <begin position="358"/>
        <end position="379"/>
    </location>
</feature>
<dbReference type="EMBL" id="SPUM01000067">
    <property type="protein sequence ID" value="TFW32099.1"/>
    <property type="molecule type" value="Genomic_DNA"/>
</dbReference>
<feature type="transmembrane region" description="Helical" evidence="1">
    <location>
        <begin position="288"/>
        <end position="308"/>
    </location>
</feature>
<evidence type="ECO:0000256" key="1">
    <source>
        <dbReference type="SAM" id="Phobius"/>
    </source>
</evidence>
<evidence type="ECO:0000313" key="3">
    <source>
        <dbReference type="Proteomes" id="UP000297258"/>
    </source>
</evidence>
<feature type="transmembrane region" description="Helical" evidence="1">
    <location>
        <begin position="215"/>
        <end position="234"/>
    </location>
</feature>
<comment type="caution">
    <text evidence="2">The sequence shown here is derived from an EMBL/GenBank/DDBJ whole genome shotgun (WGS) entry which is preliminary data.</text>
</comment>
<feature type="transmembrane region" description="Helical" evidence="1">
    <location>
        <begin position="425"/>
        <end position="446"/>
    </location>
</feature>
<accession>A0A4Y9T3L2</accession>
<dbReference type="OrthoDB" id="8751915at2"/>
<dbReference type="Proteomes" id="UP000297258">
    <property type="component" value="Unassembled WGS sequence"/>
</dbReference>
<evidence type="ECO:0000313" key="2">
    <source>
        <dbReference type="EMBL" id="TFW32099.1"/>
    </source>
</evidence>
<feature type="transmembrane region" description="Helical" evidence="1">
    <location>
        <begin position="125"/>
        <end position="147"/>
    </location>
</feature>
<name>A0A4Y9T3L2_9BURK</name>
<keyword evidence="1" id="KW-0812">Transmembrane</keyword>
<proteinExistence type="predicted"/>
<gene>
    <name evidence="2" type="ORF">E4O92_10925</name>
</gene>
<feature type="transmembrane region" description="Helical" evidence="1">
    <location>
        <begin position="37"/>
        <end position="57"/>
    </location>
</feature>
<reference evidence="2 3" key="1">
    <citation type="submission" date="2019-03" db="EMBL/GenBank/DDBJ databases">
        <title>Draft genome of Massilia hortus sp. nov., a novel bacterial species of the Oxalobacteraceae family.</title>
        <authorList>
            <person name="Peta V."/>
            <person name="Raths R."/>
            <person name="Bucking H."/>
        </authorList>
    </citation>
    <scope>NUCLEOTIDE SEQUENCE [LARGE SCALE GENOMIC DNA]</scope>
    <source>
        <strain evidence="2 3">ONC3</strain>
    </source>
</reference>